<name>A0A251VLI2_HELAN</name>
<dbReference type="InParanoid" id="A0A251VLI2"/>
<proteinExistence type="predicted"/>
<dbReference type="AlphaFoldDB" id="A0A251VLI2"/>
<reference evidence="2" key="3">
    <citation type="submission" date="2020-06" db="EMBL/GenBank/DDBJ databases">
        <title>Helianthus annuus Genome sequencing and assembly Release 2.</title>
        <authorList>
            <person name="Gouzy J."/>
            <person name="Langlade N."/>
            <person name="Munos S."/>
        </authorList>
    </citation>
    <scope>NUCLEOTIDE SEQUENCE</scope>
    <source>
        <tissue evidence="2">Leaves</tissue>
    </source>
</reference>
<evidence type="ECO:0000313" key="5">
    <source>
        <dbReference type="Proteomes" id="UP000215914"/>
    </source>
</evidence>
<evidence type="ECO:0000313" key="2">
    <source>
        <dbReference type="EMBL" id="KAF5821142.1"/>
    </source>
</evidence>
<dbReference type="EMBL" id="CM007890">
    <property type="protein sequence ID" value="OTG36440.1"/>
    <property type="molecule type" value="Genomic_DNA"/>
</dbReference>
<accession>A0A251VLI2</accession>
<evidence type="ECO:0000313" key="4">
    <source>
        <dbReference type="EMBL" id="OTG36440.1"/>
    </source>
</evidence>
<gene>
    <name evidence="4" type="ORF">HannXRQ_Chr01g0007631</name>
    <name evidence="2" type="ORF">HanXRQr2_Chr01g0010371</name>
    <name evidence="3" type="ORF">HanXRQr2_Chr01g0010381</name>
</gene>
<reference evidence="2 5" key="1">
    <citation type="journal article" date="2017" name="Nature">
        <title>The sunflower genome provides insights into oil metabolism, flowering and Asterid evolution.</title>
        <authorList>
            <person name="Badouin H."/>
            <person name="Gouzy J."/>
            <person name="Grassa C.J."/>
            <person name="Murat F."/>
            <person name="Staton S.E."/>
            <person name="Cottret L."/>
            <person name="Lelandais-Briere C."/>
            <person name="Owens G.L."/>
            <person name="Carrere S."/>
            <person name="Mayjonade B."/>
            <person name="Legrand L."/>
            <person name="Gill N."/>
            <person name="Kane N.C."/>
            <person name="Bowers J.E."/>
            <person name="Hubner S."/>
            <person name="Bellec A."/>
            <person name="Berard A."/>
            <person name="Berges H."/>
            <person name="Blanchet N."/>
            <person name="Boniface M.C."/>
            <person name="Brunel D."/>
            <person name="Catrice O."/>
            <person name="Chaidir N."/>
            <person name="Claudel C."/>
            <person name="Donnadieu C."/>
            <person name="Faraut T."/>
            <person name="Fievet G."/>
            <person name="Helmstetter N."/>
            <person name="King M."/>
            <person name="Knapp S.J."/>
            <person name="Lai Z."/>
            <person name="Le Paslier M.C."/>
            <person name="Lippi Y."/>
            <person name="Lorenzon L."/>
            <person name="Mandel J.R."/>
            <person name="Marage G."/>
            <person name="Marchand G."/>
            <person name="Marquand E."/>
            <person name="Bret-Mestries E."/>
            <person name="Morien E."/>
            <person name="Nambeesan S."/>
            <person name="Nguyen T."/>
            <person name="Pegot-Espagnet P."/>
            <person name="Pouilly N."/>
            <person name="Raftis F."/>
            <person name="Sallet E."/>
            <person name="Schiex T."/>
            <person name="Thomas J."/>
            <person name="Vandecasteele C."/>
            <person name="Vares D."/>
            <person name="Vear F."/>
            <person name="Vautrin S."/>
            <person name="Crespi M."/>
            <person name="Mangin B."/>
            <person name="Burke J.M."/>
            <person name="Salse J."/>
            <person name="Munos S."/>
            <person name="Vincourt P."/>
            <person name="Rieseberg L.H."/>
            <person name="Langlade N.B."/>
        </authorList>
    </citation>
    <scope>NUCLEOTIDE SEQUENCE [LARGE SCALE GENOMIC DNA]</scope>
    <source>
        <strain evidence="5">cv. SF193</strain>
        <tissue evidence="2">Leaves</tissue>
    </source>
</reference>
<reference evidence="4" key="2">
    <citation type="submission" date="2017-02" db="EMBL/GenBank/DDBJ databases">
        <title>Sunflower complete genome.</title>
        <authorList>
            <person name="Langlade N."/>
            <person name="Munos S."/>
        </authorList>
    </citation>
    <scope>NUCLEOTIDE SEQUENCE [LARGE SCALE GENOMIC DNA]</scope>
    <source>
        <tissue evidence="4">Leaves</tissue>
    </source>
</reference>
<feature type="chain" id="PRO_5012490671" evidence="1">
    <location>
        <begin position="25"/>
        <end position="102"/>
    </location>
</feature>
<dbReference type="EMBL" id="MNCJ02000316">
    <property type="protein sequence ID" value="KAF5821143.1"/>
    <property type="molecule type" value="Genomic_DNA"/>
</dbReference>
<dbReference type="EMBL" id="MNCJ02000316">
    <property type="protein sequence ID" value="KAF5821142.1"/>
    <property type="molecule type" value="Genomic_DNA"/>
</dbReference>
<evidence type="ECO:0000313" key="3">
    <source>
        <dbReference type="EMBL" id="KAF5821143.1"/>
    </source>
</evidence>
<keyword evidence="1" id="KW-0732">Signal</keyword>
<dbReference type="Gramene" id="mRNA:HanXRQr2_Chr01g0010381">
    <property type="protein sequence ID" value="mRNA:HanXRQr2_Chr01g0010381"/>
    <property type="gene ID" value="HanXRQr2_Chr01g0010381"/>
</dbReference>
<sequence length="102" mass="12125">MTKLWARQVCVAFRYMIFLQTGLGQHVRKGTCHFGRELGRQRDGHMEYVSTTYGSRWLDCEFYWRLIHKLEAIVDYEIKGVEFVGSIMGTRGSRTDEWNKVW</sequence>
<keyword evidence="5" id="KW-1185">Reference proteome</keyword>
<organism evidence="4 5">
    <name type="scientific">Helianthus annuus</name>
    <name type="common">Common sunflower</name>
    <dbReference type="NCBI Taxonomy" id="4232"/>
    <lineage>
        <taxon>Eukaryota</taxon>
        <taxon>Viridiplantae</taxon>
        <taxon>Streptophyta</taxon>
        <taxon>Embryophyta</taxon>
        <taxon>Tracheophyta</taxon>
        <taxon>Spermatophyta</taxon>
        <taxon>Magnoliopsida</taxon>
        <taxon>eudicotyledons</taxon>
        <taxon>Gunneridae</taxon>
        <taxon>Pentapetalae</taxon>
        <taxon>asterids</taxon>
        <taxon>campanulids</taxon>
        <taxon>Asterales</taxon>
        <taxon>Asteraceae</taxon>
        <taxon>Asteroideae</taxon>
        <taxon>Heliantheae alliance</taxon>
        <taxon>Heliantheae</taxon>
        <taxon>Helianthus</taxon>
    </lineage>
</organism>
<dbReference type="Proteomes" id="UP000215914">
    <property type="component" value="Chromosome 1"/>
</dbReference>
<dbReference type="Gramene" id="mRNA:HanXRQr2_Chr01g0010371">
    <property type="protein sequence ID" value="mRNA:HanXRQr2_Chr01g0010371"/>
    <property type="gene ID" value="HanXRQr2_Chr01g0010371"/>
</dbReference>
<evidence type="ECO:0000256" key="1">
    <source>
        <dbReference type="SAM" id="SignalP"/>
    </source>
</evidence>
<feature type="signal peptide" evidence="1">
    <location>
        <begin position="1"/>
        <end position="24"/>
    </location>
</feature>
<protein>
    <submittedName>
        <fullName evidence="4">Uncharacterized protein</fullName>
    </submittedName>
</protein>